<reference evidence="2" key="1">
    <citation type="journal article" date="2022" name="bioRxiv">
        <title>Sequencing and chromosome-scale assembly of the giantPleurodeles waltlgenome.</title>
        <authorList>
            <person name="Brown T."/>
            <person name="Elewa A."/>
            <person name="Iarovenko S."/>
            <person name="Subramanian E."/>
            <person name="Araus A.J."/>
            <person name="Petzold A."/>
            <person name="Susuki M."/>
            <person name="Suzuki K.-i.T."/>
            <person name="Hayashi T."/>
            <person name="Toyoda A."/>
            <person name="Oliveira C."/>
            <person name="Osipova E."/>
            <person name="Leigh N.D."/>
            <person name="Simon A."/>
            <person name="Yun M.H."/>
        </authorList>
    </citation>
    <scope>NUCLEOTIDE SEQUENCE</scope>
    <source>
        <strain evidence="2">20211129_DDA</strain>
        <tissue evidence="2">Liver</tissue>
    </source>
</reference>
<proteinExistence type="predicted"/>
<evidence type="ECO:0000313" key="2">
    <source>
        <dbReference type="EMBL" id="KAJ1105782.1"/>
    </source>
</evidence>
<protein>
    <submittedName>
        <fullName evidence="2">Uncharacterized protein</fullName>
    </submittedName>
</protein>
<feature type="region of interest" description="Disordered" evidence="1">
    <location>
        <begin position="1"/>
        <end position="77"/>
    </location>
</feature>
<comment type="caution">
    <text evidence="2">The sequence shown here is derived from an EMBL/GenBank/DDBJ whole genome shotgun (WGS) entry which is preliminary data.</text>
</comment>
<feature type="compositionally biased region" description="Basic and acidic residues" evidence="1">
    <location>
        <begin position="65"/>
        <end position="77"/>
    </location>
</feature>
<organism evidence="2 3">
    <name type="scientific">Pleurodeles waltl</name>
    <name type="common">Iberian ribbed newt</name>
    <dbReference type="NCBI Taxonomy" id="8319"/>
    <lineage>
        <taxon>Eukaryota</taxon>
        <taxon>Metazoa</taxon>
        <taxon>Chordata</taxon>
        <taxon>Craniata</taxon>
        <taxon>Vertebrata</taxon>
        <taxon>Euteleostomi</taxon>
        <taxon>Amphibia</taxon>
        <taxon>Batrachia</taxon>
        <taxon>Caudata</taxon>
        <taxon>Salamandroidea</taxon>
        <taxon>Salamandridae</taxon>
        <taxon>Pleurodelinae</taxon>
        <taxon>Pleurodeles</taxon>
    </lineage>
</organism>
<evidence type="ECO:0000256" key="1">
    <source>
        <dbReference type="SAM" id="MobiDB-lite"/>
    </source>
</evidence>
<dbReference type="AlphaFoldDB" id="A0AAV7MTV6"/>
<accession>A0AAV7MTV6</accession>
<keyword evidence="3" id="KW-1185">Reference proteome</keyword>
<name>A0AAV7MTV6_PLEWA</name>
<gene>
    <name evidence="2" type="ORF">NDU88_003186</name>
</gene>
<sequence>MRPRTSRSPQRPRGTLTGTRAASGAERPCGPAPLEGHSGQGVRRAPPPPSKNDTRGMQPHAAYPPHERPAAGETPRA</sequence>
<evidence type="ECO:0000313" key="3">
    <source>
        <dbReference type="Proteomes" id="UP001066276"/>
    </source>
</evidence>
<dbReference type="EMBL" id="JANPWB010000013">
    <property type="protein sequence ID" value="KAJ1105782.1"/>
    <property type="molecule type" value="Genomic_DNA"/>
</dbReference>
<dbReference type="Proteomes" id="UP001066276">
    <property type="component" value="Chromosome 9"/>
</dbReference>
<feature type="compositionally biased region" description="Low complexity" evidence="1">
    <location>
        <begin position="1"/>
        <end position="13"/>
    </location>
</feature>